<feature type="chain" id="PRO_5041941497" evidence="1">
    <location>
        <begin position="27"/>
        <end position="241"/>
    </location>
</feature>
<dbReference type="Gene3D" id="1.10.1330.10">
    <property type="entry name" value="Dockerin domain"/>
    <property type="match status" value="1"/>
</dbReference>
<dbReference type="EMBL" id="JAJEPS010000034">
    <property type="protein sequence ID" value="MCC2127825.1"/>
    <property type="molecule type" value="Genomic_DNA"/>
</dbReference>
<dbReference type="CDD" id="cd14256">
    <property type="entry name" value="Dockerin_I"/>
    <property type="match status" value="1"/>
</dbReference>
<evidence type="ECO:0000313" key="4">
    <source>
        <dbReference type="Proteomes" id="UP001198220"/>
    </source>
</evidence>
<sequence length="241" mass="26145">MKYGRRGFTALLALILAAGSGLPVSAAEVKVSSDQTKVTSGSDITLTLTLDEAVNDVICFDYRVYFDMDSFSLKKSTIGTACEDAQVSTKAMTYGSEQKPCYSVNFVDTTSEGVALRSGEICQLTFTAKKDMTADWKDTFRVEREHFATTDYWNTLKETDNGKVSYDVKSSIVYGDVNGDGKINTADAALTYASINGKVTLKEEQQKVADVNGDGKINTADAAMIYARVNGKIAEFPAESK</sequence>
<dbReference type="InterPro" id="IPR002102">
    <property type="entry name" value="Cohesin_dom"/>
</dbReference>
<organism evidence="3 4">
    <name type="scientific">Hominiventricola filiformis</name>
    <dbReference type="NCBI Taxonomy" id="2885352"/>
    <lineage>
        <taxon>Bacteria</taxon>
        <taxon>Bacillati</taxon>
        <taxon>Bacillota</taxon>
        <taxon>Clostridia</taxon>
        <taxon>Lachnospirales</taxon>
        <taxon>Lachnospiraceae</taxon>
        <taxon>Hominiventricola</taxon>
    </lineage>
</organism>
<proteinExistence type="predicted"/>
<feature type="signal peptide" evidence="1">
    <location>
        <begin position="1"/>
        <end position="26"/>
    </location>
</feature>
<dbReference type="RefSeq" id="WP_308460347.1">
    <property type="nucleotide sequence ID" value="NZ_JAJEPS010000034.1"/>
</dbReference>
<dbReference type="AlphaFoldDB" id="A0AAE3AC90"/>
<comment type="caution">
    <text evidence="3">The sequence shown here is derived from an EMBL/GenBank/DDBJ whole genome shotgun (WGS) entry which is preliminary data.</text>
</comment>
<evidence type="ECO:0000256" key="1">
    <source>
        <dbReference type="SAM" id="SignalP"/>
    </source>
</evidence>
<accession>A0AAE3AC90</accession>
<dbReference type="InterPro" id="IPR002105">
    <property type="entry name" value="Dockerin_1_rpt"/>
</dbReference>
<feature type="domain" description="Dockerin" evidence="2">
    <location>
        <begin position="170"/>
        <end position="238"/>
    </location>
</feature>
<name>A0AAE3AC90_9FIRM</name>
<reference evidence="3 4" key="1">
    <citation type="submission" date="2021-10" db="EMBL/GenBank/DDBJ databases">
        <title>Anaerobic single-cell dispensing facilitates the cultivation of human gut bacteria.</title>
        <authorList>
            <person name="Afrizal A."/>
        </authorList>
    </citation>
    <scope>NUCLEOTIDE SEQUENCE [LARGE SCALE GENOMIC DNA]</scope>
    <source>
        <strain evidence="3 4">CLA-AA-H276</strain>
    </source>
</reference>
<dbReference type="GO" id="GO:0000272">
    <property type="term" value="P:polysaccharide catabolic process"/>
    <property type="evidence" value="ECO:0007669"/>
    <property type="project" value="InterPro"/>
</dbReference>
<gene>
    <name evidence="3" type="ORF">LKD36_16935</name>
</gene>
<dbReference type="PROSITE" id="PS51766">
    <property type="entry name" value="DOCKERIN"/>
    <property type="match status" value="1"/>
</dbReference>
<keyword evidence="1" id="KW-0732">Signal</keyword>
<dbReference type="SUPFAM" id="SSF63446">
    <property type="entry name" value="Type I dockerin domain"/>
    <property type="match status" value="1"/>
</dbReference>
<dbReference type="InterPro" id="IPR036439">
    <property type="entry name" value="Dockerin_dom_sf"/>
</dbReference>
<evidence type="ECO:0000259" key="2">
    <source>
        <dbReference type="PROSITE" id="PS51766"/>
    </source>
</evidence>
<dbReference type="SUPFAM" id="SSF49384">
    <property type="entry name" value="Carbohydrate-binding domain"/>
    <property type="match status" value="1"/>
</dbReference>
<dbReference type="Pfam" id="PF00963">
    <property type="entry name" value="Cohesin"/>
    <property type="match status" value="1"/>
</dbReference>
<protein>
    <submittedName>
        <fullName evidence="3">Dockerin type I repeat-containing protein</fullName>
    </submittedName>
</protein>
<keyword evidence="4" id="KW-1185">Reference proteome</keyword>
<dbReference type="Pfam" id="PF00404">
    <property type="entry name" value="Dockerin_1"/>
    <property type="match status" value="1"/>
</dbReference>
<dbReference type="GO" id="GO:0004553">
    <property type="term" value="F:hydrolase activity, hydrolyzing O-glycosyl compounds"/>
    <property type="evidence" value="ECO:0007669"/>
    <property type="project" value="InterPro"/>
</dbReference>
<dbReference type="InterPro" id="IPR008965">
    <property type="entry name" value="CBM2/CBM3_carb-bd_dom_sf"/>
</dbReference>
<dbReference type="Gene3D" id="2.60.40.680">
    <property type="match status" value="1"/>
</dbReference>
<dbReference type="Proteomes" id="UP001198220">
    <property type="component" value="Unassembled WGS sequence"/>
</dbReference>
<evidence type="ECO:0000313" key="3">
    <source>
        <dbReference type="EMBL" id="MCC2127825.1"/>
    </source>
</evidence>
<dbReference type="InterPro" id="IPR016134">
    <property type="entry name" value="Dockerin_dom"/>
</dbReference>
<dbReference type="GO" id="GO:0030246">
    <property type="term" value="F:carbohydrate binding"/>
    <property type="evidence" value="ECO:0007669"/>
    <property type="project" value="InterPro"/>
</dbReference>